<dbReference type="AlphaFoldDB" id="A0ABD2MRS3"/>
<reference evidence="2 3" key="1">
    <citation type="journal article" date="2021" name="BMC Biol.">
        <title>Horizontally acquired antibacterial genes associated with adaptive radiation of ladybird beetles.</title>
        <authorList>
            <person name="Li H.S."/>
            <person name="Tang X.F."/>
            <person name="Huang Y.H."/>
            <person name="Xu Z.Y."/>
            <person name="Chen M.L."/>
            <person name="Du X.Y."/>
            <person name="Qiu B.Y."/>
            <person name="Chen P.T."/>
            <person name="Zhang W."/>
            <person name="Slipinski A."/>
            <person name="Escalona H.E."/>
            <person name="Waterhouse R.M."/>
            <person name="Zwick A."/>
            <person name="Pang H."/>
        </authorList>
    </citation>
    <scope>NUCLEOTIDE SEQUENCE [LARGE SCALE GENOMIC DNA]</scope>
    <source>
        <strain evidence="2">SYSU2018</strain>
    </source>
</reference>
<protein>
    <submittedName>
        <fullName evidence="2">Uncharacterized protein</fullName>
    </submittedName>
</protein>
<feature type="non-terminal residue" evidence="2">
    <location>
        <position position="1"/>
    </location>
</feature>
<organism evidence="2 3">
    <name type="scientific">Cryptolaemus montrouzieri</name>
    <dbReference type="NCBI Taxonomy" id="559131"/>
    <lineage>
        <taxon>Eukaryota</taxon>
        <taxon>Metazoa</taxon>
        <taxon>Ecdysozoa</taxon>
        <taxon>Arthropoda</taxon>
        <taxon>Hexapoda</taxon>
        <taxon>Insecta</taxon>
        <taxon>Pterygota</taxon>
        <taxon>Neoptera</taxon>
        <taxon>Endopterygota</taxon>
        <taxon>Coleoptera</taxon>
        <taxon>Polyphaga</taxon>
        <taxon>Cucujiformia</taxon>
        <taxon>Coccinelloidea</taxon>
        <taxon>Coccinellidae</taxon>
        <taxon>Scymninae</taxon>
        <taxon>Scymnini</taxon>
        <taxon>Cryptolaemus</taxon>
    </lineage>
</organism>
<name>A0ABD2MRS3_9CUCU</name>
<evidence type="ECO:0000313" key="2">
    <source>
        <dbReference type="EMBL" id="KAL3269033.1"/>
    </source>
</evidence>
<proteinExistence type="predicted"/>
<accession>A0ABD2MRS3</accession>
<comment type="caution">
    <text evidence="2">The sequence shown here is derived from an EMBL/GenBank/DDBJ whole genome shotgun (WGS) entry which is preliminary data.</text>
</comment>
<dbReference type="Proteomes" id="UP001516400">
    <property type="component" value="Unassembled WGS sequence"/>
</dbReference>
<feature type="region of interest" description="Disordered" evidence="1">
    <location>
        <begin position="66"/>
        <end position="95"/>
    </location>
</feature>
<keyword evidence="3" id="KW-1185">Reference proteome</keyword>
<evidence type="ECO:0000256" key="1">
    <source>
        <dbReference type="SAM" id="MobiDB-lite"/>
    </source>
</evidence>
<feature type="compositionally biased region" description="Polar residues" evidence="1">
    <location>
        <begin position="66"/>
        <end position="89"/>
    </location>
</feature>
<evidence type="ECO:0000313" key="3">
    <source>
        <dbReference type="Proteomes" id="UP001516400"/>
    </source>
</evidence>
<dbReference type="EMBL" id="JABFTP020000021">
    <property type="protein sequence ID" value="KAL3269033.1"/>
    <property type="molecule type" value="Genomic_DNA"/>
</dbReference>
<sequence>EDGKSIETKLKHTFGRLSGILAAKGITKEQKSDTDALFAQLIDIEQNFENKGMGFQSLNVNVSTNPSISGRSSPTIWAPNLPSSDNAQNTASTSSVLSTSTIVIQKDHRFKSGEFHLVVRKKDLV</sequence>
<gene>
    <name evidence="2" type="ORF">HHI36_008116</name>
</gene>